<name>A0ABQ6IT48_9MICO</name>
<keyword evidence="3" id="KW-1185">Reference proteome</keyword>
<dbReference type="PROSITE" id="PS51674">
    <property type="entry name" value="4FE4S_WBL"/>
    <property type="match status" value="1"/>
</dbReference>
<dbReference type="Proteomes" id="UP001157126">
    <property type="component" value="Unassembled WGS sequence"/>
</dbReference>
<dbReference type="InterPro" id="IPR034768">
    <property type="entry name" value="4FE4S_WBL"/>
</dbReference>
<evidence type="ECO:0000313" key="3">
    <source>
        <dbReference type="Proteomes" id="UP001157126"/>
    </source>
</evidence>
<organism evidence="2 3">
    <name type="scientific">Mobilicoccus caccae</name>
    <dbReference type="NCBI Taxonomy" id="1859295"/>
    <lineage>
        <taxon>Bacteria</taxon>
        <taxon>Bacillati</taxon>
        <taxon>Actinomycetota</taxon>
        <taxon>Actinomycetes</taxon>
        <taxon>Micrococcales</taxon>
        <taxon>Dermatophilaceae</taxon>
        <taxon>Mobilicoccus</taxon>
    </lineage>
</organism>
<sequence>MITWNNRPACADRLDLPWTSDSIDVTQWQAVTMAAVCQTCPALFECLAAVDALDVRGMVGRHRP</sequence>
<evidence type="ECO:0000313" key="2">
    <source>
        <dbReference type="EMBL" id="GMA40841.1"/>
    </source>
</evidence>
<gene>
    <name evidence="2" type="ORF">GCM10025883_28860</name>
</gene>
<dbReference type="EMBL" id="BSUO01000001">
    <property type="protein sequence ID" value="GMA40841.1"/>
    <property type="molecule type" value="Genomic_DNA"/>
</dbReference>
<proteinExistence type="predicted"/>
<protein>
    <recommendedName>
        <fullName evidence="1">4Fe-4S Wbl-type domain-containing protein</fullName>
    </recommendedName>
</protein>
<evidence type="ECO:0000259" key="1">
    <source>
        <dbReference type="PROSITE" id="PS51674"/>
    </source>
</evidence>
<accession>A0ABQ6IT48</accession>
<feature type="domain" description="4Fe-4S Wbl-type" evidence="1">
    <location>
        <begin position="9"/>
        <end position="64"/>
    </location>
</feature>
<reference evidence="3" key="1">
    <citation type="journal article" date="2019" name="Int. J. Syst. Evol. Microbiol.">
        <title>The Global Catalogue of Microorganisms (GCM) 10K type strain sequencing project: providing services to taxonomists for standard genome sequencing and annotation.</title>
        <authorList>
            <consortium name="The Broad Institute Genomics Platform"/>
            <consortium name="The Broad Institute Genome Sequencing Center for Infectious Disease"/>
            <person name="Wu L."/>
            <person name="Ma J."/>
        </authorList>
    </citation>
    <scope>NUCLEOTIDE SEQUENCE [LARGE SCALE GENOMIC DNA]</scope>
    <source>
        <strain evidence="3">NBRC 113072</strain>
    </source>
</reference>
<comment type="caution">
    <text evidence="2">The sequence shown here is derived from an EMBL/GenBank/DDBJ whole genome shotgun (WGS) entry which is preliminary data.</text>
</comment>